<gene>
    <name evidence="1" type="ORF">SERLADRAFT_399608</name>
</gene>
<name>F8P834_SERL9</name>
<evidence type="ECO:0000313" key="1">
    <source>
        <dbReference type="EMBL" id="EGO20592.1"/>
    </source>
</evidence>
<organism>
    <name type="scientific">Serpula lacrymans var. lacrymans (strain S7.9)</name>
    <name type="common">Dry rot fungus</name>
    <dbReference type="NCBI Taxonomy" id="578457"/>
    <lineage>
        <taxon>Eukaryota</taxon>
        <taxon>Fungi</taxon>
        <taxon>Dikarya</taxon>
        <taxon>Basidiomycota</taxon>
        <taxon>Agaricomycotina</taxon>
        <taxon>Agaricomycetes</taxon>
        <taxon>Agaricomycetidae</taxon>
        <taxon>Boletales</taxon>
        <taxon>Coniophorineae</taxon>
        <taxon>Serpulaceae</taxon>
        <taxon>Serpula</taxon>
    </lineage>
</organism>
<protein>
    <submittedName>
        <fullName evidence="1">Uncharacterized protein</fullName>
    </submittedName>
</protein>
<dbReference type="KEGG" id="sla:SERLADRAFT_399608"/>
<accession>F8P834</accession>
<dbReference type="AlphaFoldDB" id="F8P834"/>
<dbReference type="EMBL" id="GL945440">
    <property type="protein sequence ID" value="EGO20592.1"/>
    <property type="molecule type" value="Genomic_DNA"/>
</dbReference>
<dbReference type="HOGENOM" id="CLU_2924136_0_0_1"/>
<sequence>MIGVEELAILWIINSRGTRENSYQGVGANDKSMIKAMESPNLPSRTISPIGETSFGVRART</sequence>
<proteinExistence type="predicted"/>
<dbReference type="Proteomes" id="UP000008064">
    <property type="component" value="Unassembled WGS sequence"/>
</dbReference>
<dbReference type="GeneID" id="18811962"/>
<dbReference type="RefSeq" id="XP_007322558.1">
    <property type="nucleotide sequence ID" value="XM_007322496.1"/>
</dbReference>
<reference evidence="1" key="1">
    <citation type="submission" date="2011-04" db="EMBL/GenBank/DDBJ databases">
        <title>Evolution of plant cell wall degrading machinery underlies the functional diversity of forest fungi.</title>
        <authorList>
            <consortium name="US DOE Joint Genome Institute (JGI-PGF)"/>
            <person name="Eastwood D.C."/>
            <person name="Floudas D."/>
            <person name="Binder M."/>
            <person name="Majcherczyk A."/>
            <person name="Schneider P."/>
            <person name="Aerts A."/>
            <person name="Asiegbu F.O."/>
            <person name="Baker S.E."/>
            <person name="Barry K."/>
            <person name="Bendiksby M."/>
            <person name="Blumentritt M."/>
            <person name="Coutinho P.M."/>
            <person name="Cullen D."/>
            <person name="Cullen D."/>
            <person name="Gathman A."/>
            <person name="Goodell B."/>
            <person name="Henrissat B."/>
            <person name="Ihrmark K."/>
            <person name="Kauserud H."/>
            <person name="Kohler A."/>
            <person name="LaButti K."/>
            <person name="Lapidus A."/>
            <person name="Lavin J.L."/>
            <person name="Lee Y.-H."/>
            <person name="Lindquist E."/>
            <person name="Lilly W."/>
            <person name="Lucas S."/>
            <person name="Morin E."/>
            <person name="Murat C."/>
            <person name="Oguiza J.A."/>
            <person name="Park J."/>
            <person name="Pisabarro A.G."/>
            <person name="Riley R."/>
            <person name="Rosling A."/>
            <person name="Salamov A."/>
            <person name="Schmidt O."/>
            <person name="Schmutz J."/>
            <person name="Skrede I."/>
            <person name="Stenlid J."/>
            <person name="Wiebenga A."/>
            <person name="Xie X."/>
            <person name="Kues U."/>
            <person name="Hibbett D.S."/>
            <person name="Hoffmeister D."/>
            <person name="Hogberg N."/>
            <person name="Martin F."/>
            <person name="Grigoriev I.V."/>
            <person name="Watkinson S.C."/>
        </authorList>
    </citation>
    <scope>NUCLEOTIDE SEQUENCE</scope>
    <source>
        <strain evidence="1">S7.9</strain>
    </source>
</reference>